<sequence length="91" mass="10569">MENNLVNLTIEDGEDEVWQINLGEELILTYCKYCLVRSFLVASIVHFDSMRNTMANVWHSIGGVIITDLGEKDFVFRYYYKVDVDSRIIDA</sequence>
<evidence type="ECO:0000313" key="2">
    <source>
        <dbReference type="EMBL" id="KAG8474048.1"/>
    </source>
</evidence>
<keyword evidence="3" id="KW-1185">Reference proteome</keyword>
<dbReference type="EMBL" id="JAHUZN010000012">
    <property type="protein sequence ID" value="KAG8474048.1"/>
    <property type="molecule type" value="Genomic_DNA"/>
</dbReference>
<dbReference type="InterPro" id="IPR025558">
    <property type="entry name" value="DUF4283"/>
</dbReference>
<organism evidence="2 3">
    <name type="scientific">Gossypium anomalum</name>
    <dbReference type="NCBI Taxonomy" id="47600"/>
    <lineage>
        <taxon>Eukaryota</taxon>
        <taxon>Viridiplantae</taxon>
        <taxon>Streptophyta</taxon>
        <taxon>Embryophyta</taxon>
        <taxon>Tracheophyta</taxon>
        <taxon>Spermatophyta</taxon>
        <taxon>Magnoliopsida</taxon>
        <taxon>eudicotyledons</taxon>
        <taxon>Gunneridae</taxon>
        <taxon>Pentapetalae</taxon>
        <taxon>rosids</taxon>
        <taxon>malvids</taxon>
        <taxon>Malvales</taxon>
        <taxon>Malvaceae</taxon>
        <taxon>Malvoideae</taxon>
        <taxon>Gossypium</taxon>
    </lineage>
</organism>
<reference evidence="2 3" key="1">
    <citation type="journal article" date="2021" name="bioRxiv">
        <title>The Gossypium anomalum genome as a resource for cotton improvement and evolutionary analysis of hybrid incompatibility.</title>
        <authorList>
            <person name="Grover C.E."/>
            <person name="Yuan D."/>
            <person name="Arick M.A."/>
            <person name="Miller E.R."/>
            <person name="Hu G."/>
            <person name="Peterson D.G."/>
            <person name="Wendel J.F."/>
            <person name="Udall J.A."/>
        </authorList>
    </citation>
    <scope>NUCLEOTIDE SEQUENCE [LARGE SCALE GENOMIC DNA]</scope>
    <source>
        <strain evidence="2">JFW-Udall</strain>
        <tissue evidence="2">Leaf</tissue>
    </source>
</reference>
<gene>
    <name evidence="2" type="ORF">CXB51_033545</name>
</gene>
<accession>A0A8J5XS07</accession>
<protein>
    <recommendedName>
        <fullName evidence="1">DUF4283 domain-containing protein</fullName>
    </recommendedName>
</protein>
<evidence type="ECO:0000259" key="1">
    <source>
        <dbReference type="Pfam" id="PF14111"/>
    </source>
</evidence>
<comment type="caution">
    <text evidence="2">The sequence shown here is derived from an EMBL/GenBank/DDBJ whole genome shotgun (WGS) entry which is preliminary data.</text>
</comment>
<dbReference type="Proteomes" id="UP000701853">
    <property type="component" value="Chromosome 12"/>
</dbReference>
<name>A0A8J5XS07_9ROSI</name>
<evidence type="ECO:0000313" key="3">
    <source>
        <dbReference type="Proteomes" id="UP000701853"/>
    </source>
</evidence>
<dbReference type="Pfam" id="PF14111">
    <property type="entry name" value="DUF4283"/>
    <property type="match status" value="1"/>
</dbReference>
<feature type="domain" description="DUF4283" evidence="1">
    <location>
        <begin position="31"/>
        <end position="84"/>
    </location>
</feature>
<dbReference type="AlphaFoldDB" id="A0A8J5XS07"/>
<proteinExistence type="predicted"/>
<dbReference type="OrthoDB" id="985711at2759"/>